<keyword evidence="1" id="KW-0175">Coiled coil</keyword>
<evidence type="ECO:0000313" key="2">
    <source>
        <dbReference type="EMBL" id="KAH6821834.1"/>
    </source>
</evidence>
<comment type="caution">
    <text evidence="2">The sequence shown here is derived from an EMBL/GenBank/DDBJ whole genome shotgun (WGS) entry which is preliminary data.</text>
</comment>
<name>A0AAD4IUP0_PERFH</name>
<dbReference type="AlphaFoldDB" id="A0AAD4IUP0"/>
<dbReference type="Proteomes" id="UP001190926">
    <property type="component" value="Unassembled WGS sequence"/>
</dbReference>
<keyword evidence="3" id="KW-1185">Reference proteome</keyword>
<protein>
    <submittedName>
        <fullName evidence="2">Uncharacterized protein</fullName>
    </submittedName>
</protein>
<accession>A0AAD4IUP0</accession>
<gene>
    <name evidence="2" type="ORF">C2S53_008439</name>
</gene>
<sequence>MLRTRGIITKFLCRKYGGAAVLRCHGRRWMVGKAANRAAVHGAKLPVPNVIPVEEVEMEIHKSIEDREKKRREIENTLDSKLKNWPMLYIEQLVAK</sequence>
<reference evidence="2 3" key="1">
    <citation type="journal article" date="2021" name="Nat. Commun.">
        <title>Incipient diploidization of the medicinal plant Perilla within 10,000 years.</title>
        <authorList>
            <person name="Zhang Y."/>
            <person name="Shen Q."/>
            <person name="Leng L."/>
            <person name="Zhang D."/>
            <person name="Chen S."/>
            <person name="Shi Y."/>
            <person name="Ning Z."/>
            <person name="Chen S."/>
        </authorList>
    </citation>
    <scope>NUCLEOTIDE SEQUENCE [LARGE SCALE GENOMIC DNA]</scope>
    <source>
        <strain evidence="3">cv. PC099</strain>
    </source>
</reference>
<evidence type="ECO:0000256" key="1">
    <source>
        <dbReference type="SAM" id="Coils"/>
    </source>
</evidence>
<dbReference type="EMBL" id="SDAM02001843">
    <property type="protein sequence ID" value="KAH6821834.1"/>
    <property type="molecule type" value="Genomic_DNA"/>
</dbReference>
<feature type="coiled-coil region" evidence="1">
    <location>
        <begin position="53"/>
        <end position="84"/>
    </location>
</feature>
<organism evidence="2 3">
    <name type="scientific">Perilla frutescens var. hirtella</name>
    <name type="common">Perilla citriodora</name>
    <name type="synonym">Perilla setoyensis</name>
    <dbReference type="NCBI Taxonomy" id="608512"/>
    <lineage>
        <taxon>Eukaryota</taxon>
        <taxon>Viridiplantae</taxon>
        <taxon>Streptophyta</taxon>
        <taxon>Embryophyta</taxon>
        <taxon>Tracheophyta</taxon>
        <taxon>Spermatophyta</taxon>
        <taxon>Magnoliopsida</taxon>
        <taxon>eudicotyledons</taxon>
        <taxon>Gunneridae</taxon>
        <taxon>Pentapetalae</taxon>
        <taxon>asterids</taxon>
        <taxon>lamiids</taxon>
        <taxon>Lamiales</taxon>
        <taxon>Lamiaceae</taxon>
        <taxon>Nepetoideae</taxon>
        <taxon>Elsholtzieae</taxon>
        <taxon>Perilla</taxon>
    </lineage>
</organism>
<proteinExistence type="predicted"/>
<evidence type="ECO:0000313" key="3">
    <source>
        <dbReference type="Proteomes" id="UP001190926"/>
    </source>
</evidence>